<feature type="domain" description="Flagellar hook-associated protein FlgK helical" evidence="10">
    <location>
        <begin position="93"/>
        <end position="327"/>
    </location>
</feature>
<keyword evidence="11" id="KW-0969">Cilium</keyword>
<dbReference type="PANTHER" id="PTHR30033">
    <property type="entry name" value="FLAGELLAR HOOK-ASSOCIATED PROTEIN 1"/>
    <property type="match status" value="1"/>
</dbReference>
<dbReference type="SUPFAM" id="SSF64518">
    <property type="entry name" value="Phase 1 flagellin"/>
    <property type="match status" value="2"/>
</dbReference>
<dbReference type="PANTHER" id="PTHR30033:SF1">
    <property type="entry name" value="FLAGELLAR HOOK-ASSOCIATED PROTEIN 1"/>
    <property type="match status" value="1"/>
</dbReference>
<dbReference type="EMBL" id="JAJNOC010000001">
    <property type="protein sequence ID" value="MCD2515655.1"/>
    <property type="molecule type" value="Genomic_DNA"/>
</dbReference>
<dbReference type="PRINTS" id="PR01005">
    <property type="entry name" value="FLGHOOKAP1"/>
</dbReference>
<dbReference type="InterPro" id="IPR049474">
    <property type="entry name" value="FlgK_D3"/>
</dbReference>
<evidence type="ECO:0000256" key="1">
    <source>
        <dbReference type="ARBA" id="ARBA00004365"/>
    </source>
</evidence>
<keyword evidence="11" id="KW-0966">Cell projection</keyword>
<evidence type="ECO:0000256" key="4">
    <source>
        <dbReference type="ARBA" id="ARBA00016244"/>
    </source>
</evidence>
<dbReference type="InterPro" id="IPR053927">
    <property type="entry name" value="FlgK_helical"/>
</dbReference>
<comment type="caution">
    <text evidence="11">The sequence shown here is derived from an EMBL/GenBank/DDBJ whole genome shotgun (WGS) entry which is preliminary data.</text>
</comment>
<comment type="subcellular location">
    <subcellularLocation>
        <location evidence="1">Bacterial flagellum</location>
    </subcellularLocation>
    <subcellularLocation>
        <location evidence="2">Secreted</location>
    </subcellularLocation>
</comment>
<evidence type="ECO:0000259" key="8">
    <source>
        <dbReference type="Pfam" id="PF21158"/>
    </source>
</evidence>
<dbReference type="Proteomes" id="UP001179361">
    <property type="component" value="Unassembled WGS sequence"/>
</dbReference>
<name>A0ABS8Q1Q9_9BURK</name>
<comment type="similarity">
    <text evidence="3">Belongs to the flagella basal body rod proteins family.</text>
</comment>
<accession>A0ABS8Q1Q9</accession>
<protein>
    <recommendedName>
        <fullName evidence="4">Flagellar hook-associated protein 1</fullName>
    </recommendedName>
</protein>
<organism evidence="11 12">
    <name type="scientific">Massilia phyllostachyos</name>
    <dbReference type="NCBI Taxonomy" id="2898585"/>
    <lineage>
        <taxon>Bacteria</taxon>
        <taxon>Pseudomonadati</taxon>
        <taxon>Pseudomonadota</taxon>
        <taxon>Betaproteobacteria</taxon>
        <taxon>Burkholderiales</taxon>
        <taxon>Oxalobacteraceae</taxon>
        <taxon>Telluria group</taxon>
        <taxon>Massilia</taxon>
    </lineage>
</organism>
<dbReference type="Pfam" id="PF06429">
    <property type="entry name" value="Flg_bbr_C"/>
    <property type="match status" value="1"/>
</dbReference>
<evidence type="ECO:0000256" key="5">
    <source>
        <dbReference type="ARBA" id="ARBA00022525"/>
    </source>
</evidence>
<feature type="domain" description="Flagellar basal-body/hook protein C-terminal" evidence="7">
    <location>
        <begin position="612"/>
        <end position="650"/>
    </location>
</feature>
<keyword evidence="6" id="KW-0975">Bacterial flagellum</keyword>
<evidence type="ECO:0000256" key="6">
    <source>
        <dbReference type="ARBA" id="ARBA00023143"/>
    </source>
</evidence>
<evidence type="ECO:0000313" key="12">
    <source>
        <dbReference type="Proteomes" id="UP001179361"/>
    </source>
</evidence>
<evidence type="ECO:0000313" key="11">
    <source>
        <dbReference type="EMBL" id="MCD2515655.1"/>
    </source>
</evidence>
<gene>
    <name evidence="11" type="primary">flgK</name>
    <name evidence="11" type="ORF">LQ564_04940</name>
</gene>
<proteinExistence type="inferred from homology"/>
<reference evidence="11" key="1">
    <citation type="submission" date="2021-11" db="EMBL/GenBank/DDBJ databases">
        <title>The complete genome of Massilia sp sp. G4R7.</title>
        <authorList>
            <person name="Liu L."/>
            <person name="Yue J."/>
            <person name="Yuan J."/>
            <person name="Yang F."/>
            <person name="Li L."/>
        </authorList>
    </citation>
    <scope>NUCLEOTIDE SEQUENCE</scope>
    <source>
        <strain evidence="11">G4R7</strain>
    </source>
</reference>
<keyword evidence="5" id="KW-0964">Secreted</keyword>
<feature type="domain" description="Flagellar hook-associated protein 1 D3" evidence="9">
    <location>
        <begin position="440"/>
        <end position="542"/>
    </location>
</feature>
<evidence type="ECO:0000259" key="10">
    <source>
        <dbReference type="Pfam" id="PF22638"/>
    </source>
</evidence>
<keyword evidence="11" id="KW-0282">Flagellum</keyword>
<feature type="domain" description="Flagellar hook-associated protein 1 D2-like" evidence="8">
    <location>
        <begin position="339"/>
        <end position="417"/>
    </location>
</feature>
<dbReference type="InterPro" id="IPR049119">
    <property type="entry name" value="FlgK_D2-like"/>
</dbReference>
<evidence type="ECO:0000256" key="2">
    <source>
        <dbReference type="ARBA" id="ARBA00004613"/>
    </source>
</evidence>
<keyword evidence="12" id="KW-1185">Reference proteome</keyword>
<evidence type="ECO:0000256" key="3">
    <source>
        <dbReference type="ARBA" id="ARBA00009677"/>
    </source>
</evidence>
<dbReference type="RefSeq" id="WP_231056956.1">
    <property type="nucleotide sequence ID" value="NZ_JAJNOC010000001.1"/>
</dbReference>
<sequence length="653" mass="68068">MSGNLLSIGKSGLYAAQAGLSTTGHNITNANVAGYNRQVVVQATAPMLDTGVGFQGTGTQVSQIKRYSDEFLNTQVRNAQASKSGLDSYYAQISQIDNMLADQTAGLSPSLQSFFKGVQDMAANRASVPSRQAMLSSADTLATRFQALDSRLGEIREGVNSTIETSVTTINAYANQIAQLNEQISNFSSAGQNLPNDLLDKRDQLVMELNTHVKANVMPGDNNSLTISIGSGQPLVVGQRAFQLAAMKSPTDLTRVEVGYVTGSKVSVLADNALSGGTLGGALEFRSKTLDPAQSALGKVAIGLAVEFNNQHKLGLDQDGKPGKDFFSVAPAYVGKNINNAASSTTEVKAVVTDPSKLVDSDYKVEYSGSGYNVIRLSDNKPVLSNYTPDGNPVSIDGVDFTITGNAAAGDEFLVRPTFNGASGFNLLVKETAGIAAATPIVTSEPLNNTGTARISESKVTADFLANPTALPVTLSYDAASGDLGGFPAGMPVRVVGSDGTVTNYPAPATNVEFKAGSTYTFGGVSVTMSGTPGDKDTFKIASNSGGVGDTRNIGLLGDLQTKNIFNNGSATLQSSYAQLVSTVGNKTREVQVNGQAADALLTQTKTAAQDVSGVNLDEEATNLLKYQQAYQAAGKVMQIAGTIFDTLLSIGR</sequence>
<evidence type="ECO:0000259" key="7">
    <source>
        <dbReference type="Pfam" id="PF06429"/>
    </source>
</evidence>
<evidence type="ECO:0000259" key="9">
    <source>
        <dbReference type="Pfam" id="PF21159"/>
    </source>
</evidence>
<dbReference type="Pfam" id="PF22638">
    <property type="entry name" value="FlgK_D1"/>
    <property type="match status" value="1"/>
</dbReference>
<dbReference type="InterPro" id="IPR010930">
    <property type="entry name" value="Flg_bb/hook_C_dom"/>
</dbReference>
<dbReference type="Pfam" id="PF21159">
    <property type="entry name" value="FlgK_2nd"/>
    <property type="match status" value="1"/>
</dbReference>
<dbReference type="InterPro" id="IPR002371">
    <property type="entry name" value="FlgK"/>
</dbReference>
<dbReference type="NCBIfam" id="TIGR02492">
    <property type="entry name" value="flgK_ends"/>
    <property type="match status" value="1"/>
</dbReference>
<dbReference type="Pfam" id="PF21158">
    <property type="entry name" value="flgK_1st_1"/>
    <property type="match status" value="1"/>
</dbReference>